<accession>A0A0D9VU30</accession>
<evidence type="ECO:0000313" key="2">
    <source>
        <dbReference type="Proteomes" id="UP000032180"/>
    </source>
</evidence>
<reference evidence="2" key="2">
    <citation type="submission" date="2013-12" db="EMBL/GenBank/DDBJ databases">
        <authorList>
            <person name="Yu Y."/>
            <person name="Lee S."/>
            <person name="de Baynast K."/>
            <person name="Wissotski M."/>
            <person name="Liu L."/>
            <person name="Talag J."/>
            <person name="Goicoechea J."/>
            <person name="Angelova A."/>
            <person name="Jetty R."/>
            <person name="Kudrna D."/>
            <person name="Golser W."/>
            <person name="Rivera L."/>
            <person name="Zhang J."/>
            <person name="Wing R."/>
        </authorList>
    </citation>
    <scope>NUCLEOTIDE SEQUENCE</scope>
</reference>
<organism evidence="1 2">
    <name type="scientific">Leersia perrieri</name>
    <dbReference type="NCBI Taxonomy" id="77586"/>
    <lineage>
        <taxon>Eukaryota</taxon>
        <taxon>Viridiplantae</taxon>
        <taxon>Streptophyta</taxon>
        <taxon>Embryophyta</taxon>
        <taxon>Tracheophyta</taxon>
        <taxon>Spermatophyta</taxon>
        <taxon>Magnoliopsida</taxon>
        <taxon>Liliopsida</taxon>
        <taxon>Poales</taxon>
        <taxon>Poaceae</taxon>
        <taxon>BOP clade</taxon>
        <taxon>Oryzoideae</taxon>
        <taxon>Oryzeae</taxon>
        <taxon>Oryzinae</taxon>
        <taxon>Leersia</taxon>
    </lineage>
</organism>
<proteinExistence type="predicted"/>
<reference evidence="1 2" key="1">
    <citation type="submission" date="2012-08" db="EMBL/GenBank/DDBJ databases">
        <title>Oryza genome evolution.</title>
        <authorList>
            <person name="Wing R.A."/>
        </authorList>
    </citation>
    <scope>NUCLEOTIDE SEQUENCE</scope>
</reference>
<dbReference type="Gramene" id="LPERR03G15300.1">
    <property type="protein sequence ID" value="LPERR03G15300.1"/>
    <property type="gene ID" value="LPERR03G15300"/>
</dbReference>
<evidence type="ECO:0000313" key="1">
    <source>
        <dbReference type="EnsemblPlants" id="LPERR03G15300.1"/>
    </source>
</evidence>
<protein>
    <submittedName>
        <fullName evidence="1">Uncharacterized protein</fullName>
    </submittedName>
</protein>
<sequence>MADSYSTYMPELDDVHRWLPSNVLRDIGITDSAERRHLAVVDDLAARLVSVLGGGAPHVEMAAAQHPPSSRHHPVQVIRGHHALASTHRPRVAAAAQPYQQALAVPWQAMTTNTMVLHPAAALQMAPAANQTHPLFCGSGAGASQQSATTRRSSGTGFFLPQTAKVATAVPPRHKNHVAMQRQCRAWRHRQRDYEAGAAMARRQQELIAQTIATTMVQTRQLAGAPATSCPELALPREWAY</sequence>
<keyword evidence="2" id="KW-1185">Reference proteome</keyword>
<dbReference type="AlphaFoldDB" id="A0A0D9VU30"/>
<dbReference type="HOGENOM" id="CLU_1257967_0_0_1"/>
<reference evidence="1" key="3">
    <citation type="submission" date="2015-04" db="UniProtKB">
        <authorList>
            <consortium name="EnsemblPlants"/>
        </authorList>
    </citation>
    <scope>IDENTIFICATION</scope>
</reference>
<dbReference type="EnsemblPlants" id="LPERR03G15300.1">
    <property type="protein sequence ID" value="LPERR03G15300.1"/>
    <property type="gene ID" value="LPERR03G15300"/>
</dbReference>
<name>A0A0D9VU30_9ORYZ</name>
<dbReference type="Proteomes" id="UP000032180">
    <property type="component" value="Chromosome 3"/>
</dbReference>